<dbReference type="InterPro" id="IPR053162">
    <property type="entry name" value="DnaD"/>
</dbReference>
<comment type="similarity">
    <text evidence="1">Belongs to the DnaB/DnaD family.</text>
</comment>
<feature type="compositionally biased region" description="Polar residues" evidence="2">
    <location>
        <begin position="130"/>
        <end position="139"/>
    </location>
</feature>
<evidence type="ECO:0000259" key="4">
    <source>
        <dbReference type="Pfam" id="PF09681"/>
    </source>
</evidence>
<evidence type="ECO:0000313" key="6">
    <source>
        <dbReference type="EMBL" id="SFZ78563.1"/>
    </source>
</evidence>
<keyword evidence="7" id="KW-1185">Reference proteome</keyword>
<organism evidence="6 7">
    <name type="scientific">Staphylococcus pasteuri</name>
    <dbReference type="NCBI Taxonomy" id="45972"/>
    <lineage>
        <taxon>Bacteria</taxon>
        <taxon>Bacillati</taxon>
        <taxon>Bacillota</taxon>
        <taxon>Bacilli</taxon>
        <taxon>Bacillales</taxon>
        <taxon>Staphylococcaceae</taxon>
        <taxon>Staphylococcus</taxon>
    </lineage>
</organism>
<dbReference type="EMBL" id="FPKT01000009">
    <property type="protein sequence ID" value="SFZ78563.1"/>
    <property type="molecule type" value="Genomic_DNA"/>
</dbReference>
<dbReference type="Pfam" id="PF09681">
    <property type="entry name" value="Phage_rep_org_N"/>
    <property type="match status" value="1"/>
</dbReference>
<gene>
    <name evidence="5" type="ORF">SAMN03097721_02088</name>
    <name evidence="6" type="ORF">SAMN03097721_02310</name>
</gene>
<comment type="caution">
    <text evidence="6">The sequence shown here is derived from an EMBL/GenBank/DDBJ whole genome shotgun (WGS) entry which is preliminary data.</text>
</comment>
<sequence length="268" mass="31418">MAEVSWIKLKVGMFDDSKIKYIEALPERDTIITLWVKLLTLAGKYNEQGYIMLSETLPYNEEMLANEFNRPLNSIRLALQTFEKLGMIEEVNGVFKVTNWEKHQSLDSKSKHREKNRLRQQRYRERQKQLENNVTVTSRNDTEEEEELEEEYKNKKKNKEDRSDDIFKNSINYIMNNLDNNLTPHQMEQIGYAIDDIGEHADEVVEVATDYTKDKGCHAGYLIKVLNNWAKENVKTREDAEHKVKPKNKKSVADDVIAQMEKELGDES</sequence>
<feature type="domain" description="Phage replisome organiser N-terminal" evidence="4">
    <location>
        <begin position="6"/>
        <end position="125"/>
    </location>
</feature>
<name>A0ABY1H4R5_9STAP</name>
<accession>A0ABY1H4R5</accession>
<feature type="region of interest" description="Disordered" evidence="2">
    <location>
        <begin position="237"/>
        <end position="268"/>
    </location>
</feature>
<dbReference type="Pfam" id="PF07261">
    <property type="entry name" value="DnaB_2"/>
    <property type="match status" value="1"/>
</dbReference>
<dbReference type="InterPro" id="IPR006343">
    <property type="entry name" value="DnaB/C_C"/>
</dbReference>
<evidence type="ECO:0000256" key="1">
    <source>
        <dbReference type="ARBA" id="ARBA00093462"/>
    </source>
</evidence>
<feature type="domain" description="DnaB/C C-terminal" evidence="3">
    <location>
        <begin position="172"/>
        <end position="242"/>
    </location>
</feature>
<dbReference type="RefSeq" id="WP_046467483.1">
    <property type="nucleotide sequence ID" value="NZ_FPKT01000007.1"/>
</dbReference>
<dbReference type="SUPFAM" id="SSF158499">
    <property type="entry name" value="DnaD domain-like"/>
    <property type="match status" value="1"/>
</dbReference>
<dbReference type="InterPro" id="IPR034829">
    <property type="entry name" value="DnaD-like_sf"/>
</dbReference>
<feature type="region of interest" description="Disordered" evidence="2">
    <location>
        <begin position="105"/>
        <end position="161"/>
    </location>
</feature>
<dbReference type="NCBIfam" id="TIGR01714">
    <property type="entry name" value="phage_rep_org_N"/>
    <property type="match status" value="1"/>
</dbReference>
<dbReference type="Proteomes" id="UP000182665">
    <property type="component" value="Unassembled WGS sequence"/>
</dbReference>
<dbReference type="NCBIfam" id="TIGR01446">
    <property type="entry name" value="DnaD_dom"/>
    <property type="match status" value="1"/>
</dbReference>
<dbReference type="EMBL" id="FPKT01000007">
    <property type="protein sequence ID" value="SFZ78061.1"/>
    <property type="molecule type" value="Genomic_DNA"/>
</dbReference>
<proteinExistence type="inferred from homology"/>
<dbReference type="PANTHER" id="PTHR37293">
    <property type="entry name" value="PHAGE REPLICATION PROTEIN-RELATED"/>
    <property type="match status" value="1"/>
</dbReference>
<evidence type="ECO:0000256" key="2">
    <source>
        <dbReference type="SAM" id="MobiDB-lite"/>
    </source>
</evidence>
<reference evidence="6 7" key="1">
    <citation type="submission" date="2016-11" db="EMBL/GenBank/DDBJ databases">
        <authorList>
            <person name="Varghese N."/>
            <person name="Submissions S."/>
        </authorList>
    </citation>
    <scope>NUCLEOTIDE SEQUENCE [LARGE SCALE GENOMIC DNA]</scope>
    <source>
        <strain evidence="6 7">NFIX07</strain>
    </source>
</reference>
<dbReference type="PANTHER" id="PTHR37293:SF7">
    <property type="entry name" value="HYPOTHETICAL PHAGE PROTEIN"/>
    <property type="match status" value="1"/>
</dbReference>
<evidence type="ECO:0000259" key="3">
    <source>
        <dbReference type="Pfam" id="PF07261"/>
    </source>
</evidence>
<evidence type="ECO:0000313" key="7">
    <source>
        <dbReference type="Proteomes" id="UP000182665"/>
    </source>
</evidence>
<protein>
    <submittedName>
        <fullName evidence="6">Phage replisome organizer, putative, N-terminal region</fullName>
    </submittedName>
</protein>
<dbReference type="InterPro" id="IPR010056">
    <property type="entry name" value="Phage_rep_org__N"/>
</dbReference>
<feature type="compositionally biased region" description="Basic residues" evidence="2">
    <location>
        <begin position="110"/>
        <end position="121"/>
    </location>
</feature>
<evidence type="ECO:0000313" key="5">
    <source>
        <dbReference type="EMBL" id="SFZ78061.1"/>
    </source>
</evidence>
<dbReference type="Gene3D" id="1.10.10.630">
    <property type="entry name" value="DnaD domain-like"/>
    <property type="match status" value="1"/>
</dbReference>